<evidence type="ECO:0000313" key="1">
    <source>
        <dbReference type="EMBL" id="EER02994.1"/>
    </source>
</evidence>
<dbReference type="RefSeq" id="XP_002771178.1">
    <property type="nucleotide sequence ID" value="XM_002771132.1"/>
</dbReference>
<sequence>MVTHAHGNGYKCPLCRKEVVVNNYDDIVVDNKLKSTIQDLGLYDESGRSSFRSSRSSTPLQERFNREFFEDETF</sequence>
<keyword evidence="2" id="KW-1185">Reference proteome</keyword>
<dbReference type="Proteomes" id="UP000007800">
    <property type="component" value="Unassembled WGS sequence"/>
</dbReference>
<reference evidence="1 2" key="1">
    <citation type="submission" date="2008-07" db="EMBL/GenBank/DDBJ databases">
        <authorList>
            <person name="El-Sayed N."/>
            <person name="Caler E."/>
            <person name="Inman J."/>
            <person name="Amedeo P."/>
            <person name="Hass B."/>
            <person name="Wortman J."/>
        </authorList>
    </citation>
    <scope>NUCLEOTIDE SEQUENCE [LARGE SCALE GENOMIC DNA]</scope>
    <source>
        <strain evidence="2">ATCC 50983 / TXsc</strain>
    </source>
</reference>
<dbReference type="GeneID" id="9051576"/>
<gene>
    <name evidence="1" type="ORF">Pmar_PMAR016298</name>
</gene>
<evidence type="ECO:0000313" key="2">
    <source>
        <dbReference type="Proteomes" id="UP000007800"/>
    </source>
</evidence>
<dbReference type="EMBL" id="GG682545">
    <property type="protein sequence ID" value="EER02994.1"/>
    <property type="molecule type" value="Genomic_DNA"/>
</dbReference>
<dbReference type="InParanoid" id="C5LJU9"/>
<dbReference type="OrthoDB" id="6105938at2759"/>
<dbReference type="AlphaFoldDB" id="C5LJU9"/>
<name>C5LJU9_PERM5</name>
<organism evidence="2">
    <name type="scientific">Perkinsus marinus (strain ATCC 50983 / TXsc)</name>
    <dbReference type="NCBI Taxonomy" id="423536"/>
    <lineage>
        <taxon>Eukaryota</taxon>
        <taxon>Sar</taxon>
        <taxon>Alveolata</taxon>
        <taxon>Perkinsozoa</taxon>
        <taxon>Perkinsea</taxon>
        <taxon>Perkinsida</taxon>
        <taxon>Perkinsidae</taxon>
        <taxon>Perkinsus</taxon>
    </lineage>
</organism>
<proteinExistence type="predicted"/>
<protein>
    <submittedName>
        <fullName evidence="1">Uncharacterized protein</fullName>
    </submittedName>
</protein>
<accession>C5LJU9</accession>